<gene>
    <name evidence="3" type="ORF">B879_03333</name>
</gene>
<dbReference type="AlphaFoldDB" id="K1LV67"/>
<dbReference type="EMBL" id="AMGM01000073">
    <property type="protein sequence ID" value="EKB48044.1"/>
    <property type="molecule type" value="Genomic_DNA"/>
</dbReference>
<name>K1LV67_CECL9</name>
<dbReference type="Proteomes" id="UP000004478">
    <property type="component" value="Unassembled WGS sequence"/>
</dbReference>
<evidence type="ECO:0000313" key="3">
    <source>
        <dbReference type="EMBL" id="EKB48044.1"/>
    </source>
</evidence>
<comment type="caution">
    <text evidence="3">The sequence shown here is derived from an EMBL/GenBank/DDBJ whole genome shotgun (WGS) entry which is preliminary data.</text>
</comment>
<dbReference type="NCBIfam" id="TIGR02293">
    <property type="entry name" value="TAS_TIGR02293"/>
    <property type="match status" value="1"/>
</dbReference>
<dbReference type="InterPro" id="IPR024467">
    <property type="entry name" value="Xre/MbcA/ParS-like_toxin-bd"/>
</dbReference>
<reference evidence="3 4" key="1">
    <citation type="journal article" date="2012" name="J. Bacteriol.">
        <title>Draft Genome Sequence of Cecembia lonarensis Strain LW9T, Isolated from Lonar Lake, a Haloalkaline Lake in India.</title>
        <authorList>
            <person name="Shivaji S."/>
            <person name="Ara S."/>
            <person name="Singh A."/>
            <person name="Pinnaka A.K."/>
        </authorList>
    </citation>
    <scope>NUCLEOTIDE SEQUENCE [LARGE SCALE GENOMIC DNA]</scope>
    <source>
        <strain evidence="3 4">LW9</strain>
    </source>
</reference>
<sequence length="170" mass="19645">MSNIKMEAKKIEKQLDIEISAFFRSLSSDQFWVKAENPITYRYFLEDKMLMIGAIRAGITMPIFDLISAYAPISERDWTDLLNISAKSLQRYKEASDYRFKPIHSEKIIEIAEVTKEGLDVFGDMDKFKLWLHTPNYALAGHKPIDLLKDSYGKELVISELVRINHGILV</sequence>
<dbReference type="Pfam" id="PF09722">
    <property type="entry name" value="Xre_MbcA_ParS_C"/>
    <property type="match status" value="1"/>
</dbReference>
<dbReference type="InterPro" id="IPR011979">
    <property type="entry name" value="Antitox_Xre"/>
</dbReference>
<evidence type="ECO:0000259" key="1">
    <source>
        <dbReference type="Pfam" id="PF09722"/>
    </source>
</evidence>
<protein>
    <submittedName>
        <fullName evidence="3">Uncharacterized protein</fullName>
    </submittedName>
</protein>
<dbReference type="GO" id="GO:0003677">
    <property type="term" value="F:DNA binding"/>
    <property type="evidence" value="ECO:0007669"/>
    <property type="project" value="InterPro"/>
</dbReference>
<feature type="domain" description="Antitoxin Xre-like helix-turn-helix" evidence="2">
    <location>
        <begin position="52"/>
        <end position="112"/>
    </location>
</feature>
<dbReference type="PATRIC" id="fig|1225176.3.peg.3538"/>
<keyword evidence="4" id="KW-1185">Reference proteome</keyword>
<accession>K1LV67</accession>
<feature type="domain" description="Antitoxin Xre/MbcA/ParS-like toxin-binding" evidence="1">
    <location>
        <begin position="120"/>
        <end position="167"/>
    </location>
</feature>
<dbReference type="Pfam" id="PF20432">
    <property type="entry name" value="Xre-like-HTH"/>
    <property type="match status" value="1"/>
</dbReference>
<organism evidence="3 4">
    <name type="scientific">Cecembia lonarensis (strain CCUG 58316 / KCTC 22772 / LW9)</name>
    <dbReference type="NCBI Taxonomy" id="1225176"/>
    <lineage>
        <taxon>Bacteria</taxon>
        <taxon>Pseudomonadati</taxon>
        <taxon>Bacteroidota</taxon>
        <taxon>Cytophagia</taxon>
        <taxon>Cytophagales</taxon>
        <taxon>Cyclobacteriaceae</taxon>
        <taxon>Cecembia</taxon>
    </lineage>
</organism>
<dbReference type="InterPro" id="IPR046847">
    <property type="entry name" value="Xre-like_HTH"/>
</dbReference>
<proteinExistence type="predicted"/>
<evidence type="ECO:0000313" key="4">
    <source>
        <dbReference type="Proteomes" id="UP000004478"/>
    </source>
</evidence>
<evidence type="ECO:0000259" key="2">
    <source>
        <dbReference type="Pfam" id="PF20432"/>
    </source>
</evidence>